<proteinExistence type="predicted"/>
<keyword evidence="2" id="KW-1185">Reference proteome</keyword>
<dbReference type="AlphaFoldDB" id="A0A371E919"/>
<reference evidence="1" key="1">
    <citation type="submission" date="2018-05" db="EMBL/GenBank/DDBJ databases">
        <title>Draft genome of Mucuna pruriens seed.</title>
        <authorList>
            <person name="Nnadi N.E."/>
            <person name="Vos R."/>
            <person name="Hasami M.H."/>
            <person name="Devisetty U.K."/>
            <person name="Aguiy J.C."/>
        </authorList>
    </citation>
    <scope>NUCLEOTIDE SEQUENCE [LARGE SCALE GENOMIC DNA]</scope>
    <source>
        <strain evidence="1">JCA_2017</strain>
    </source>
</reference>
<dbReference type="Proteomes" id="UP000257109">
    <property type="component" value="Unassembled WGS sequence"/>
</dbReference>
<name>A0A371E919_MUCPR</name>
<comment type="caution">
    <text evidence="1">The sequence shown here is derived from an EMBL/GenBank/DDBJ whole genome shotgun (WGS) entry which is preliminary data.</text>
</comment>
<protein>
    <submittedName>
        <fullName evidence="1">Uncharacterized protein</fullName>
    </submittedName>
</protein>
<dbReference type="EMBL" id="QJKJ01015460">
    <property type="protein sequence ID" value="RDX62489.1"/>
    <property type="molecule type" value="Genomic_DNA"/>
</dbReference>
<evidence type="ECO:0000313" key="1">
    <source>
        <dbReference type="EMBL" id="RDX62489.1"/>
    </source>
</evidence>
<organism evidence="1 2">
    <name type="scientific">Mucuna pruriens</name>
    <name type="common">Velvet bean</name>
    <name type="synonym">Dolichos pruriens</name>
    <dbReference type="NCBI Taxonomy" id="157652"/>
    <lineage>
        <taxon>Eukaryota</taxon>
        <taxon>Viridiplantae</taxon>
        <taxon>Streptophyta</taxon>
        <taxon>Embryophyta</taxon>
        <taxon>Tracheophyta</taxon>
        <taxon>Spermatophyta</taxon>
        <taxon>Magnoliopsida</taxon>
        <taxon>eudicotyledons</taxon>
        <taxon>Gunneridae</taxon>
        <taxon>Pentapetalae</taxon>
        <taxon>rosids</taxon>
        <taxon>fabids</taxon>
        <taxon>Fabales</taxon>
        <taxon>Fabaceae</taxon>
        <taxon>Papilionoideae</taxon>
        <taxon>50 kb inversion clade</taxon>
        <taxon>NPAAA clade</taxon>
        <taxon>indigoferoid/millettioid clade</taxon>
        <taxon>Phaseoleae</taxon>
        <taxon>Mucuna</taxon>
    </lineage>
</organism>
<gene>
    <name evidence="1" type="ORF">CR513_59172</name>
</gene>
<evidence type="ECO:0000313" key="2">
    <source>
        <dbReference type="Proteomes" id="UP000257109"/>
    </source>
</evidence>
<feature type="non-terminal residue" evidence="1">
    <location>
        <position position="1"/>
    </location>
</feature>
<sequence>MSSSSIYEMICKCFYEPNYIKEINGTMVVFIPKIEPRTNLCLSSLALINVVMLSRHGINSLKRFSILWQKKDEK</sequence>
<accession>A0A371E919</accession>